<keyword evidence="5 7" id="KW-0472">Membrane</keyword>
<dbReference type="GO" id="GO:0005789">
    <property type="term" value="C:endoplasmic reticulum membrane"/>
    <property type="evidence" value="ECO:0007669"/>
    <property type="project" value="TreeGrafter"/>
</dbReference>
<evidence type="ECO:0000256" key="7">
    <source>
        <dbReference type="SAM" id="Phobius"/>
    </source>
</evidence>
<dbReference type="GO" id="GO:0032469">
    <property type="term" value="P:endoplasmic reticulum calcium ion homeostasis"/>
    <property type="evidence" value="ECO:0007669"/>
    <property type="project" value="TreeGrafter"/>
</dbReference>
<evidence type="ECO:0000256" key="5">
    <source>
        <dbReference type="ARBA" id="ARBA00023136"/>
    </source>
</evidence>
<protein>
    <submittedName>
        <fullName evidence="8">Uncharacterized protein</fullName>
    </submittedName>
</protein>
<reference evidence="8" key="5">
    <citation type="journal article" date="2021" name="G3 (Bethesda)">
        <title>Aegilops tauschii genome assembly Aet v5.0 features greater sequence contiguity and improved annotation.</title>
        <authorList>
            <person name="Wang L."/>
            <person name="Zhu T."/>
            <person name="Rodriguez J.C."/>
            <person name="Deal K.R."/>
            <person name="Dubcovsky J."/>
            <person name="McGuire P.E."/>
            <person name="Lux T."/>
            <person name="Spannagl M."/>
            <person name="Mayer K.F.X."/>
            <person name="Baldrich P."/>
            <person name="Meyers B.C."/>
            <person name="Huo N."/>
            <person name="Gu Y.Q."/>
            <person name="Zhou H."/>
            <person name="Devos K.M."/>
            <person name="Bennetzen J.L."/>
            <person name="Unver T."/>
            <person name="Budak H."/>
            <person name="Gulick P.J."/>
            <person name="Galiba G."/>
            <person name="Kalapos B."/>
            <person name="Nelson D.R."/>
            <person name="Li P."/>
            <person name="You F.M."/>
            <person name="Luo M.C."/>
            <person name="Dvorak J."/>
        </authorList>
    </citation>
    <scope>NUCLEOTIDE SEQUENCE [LARGE SCALE GENOMIC DNA]</scope>
    <source>
        <strain evidence="8">cv. AL8/78</strain>
    </source>
</reference>
<keyword evidence="9" id="KW-1185">Reference proteome</keyword>
<dbReference type="Proteomes" id="UP000015105">
    <property type="component" value="Chromosome 4D"/>
</dbReference>
<dbReference type="Gramene" id="AET4Gv20547900.2">
    <property type="protein sequence ID" value="AET4Gv20547900.2"/>
    <property type="gene ID" value="AET4Gv20547900"/>
</dbReference>
<evidence type="ECO:0000256" key="6">
    <source>
        <dbReference type="SAM" id="MobiDB-lite"/>
    </source>
</evidence>
<comment type="subcellular location">
    <subcellularLocation>
        <location evidence="1">Membrane</location>
        <topology evidence="1">Single-pass membrane protein</topology>
    </subcellularLocation>
</comment>
<evidence type="ECO:0000256" key="1">
    <source>
        <dbReference type="ARBA" id="ARBA00004167"/>
    </source>
</evidence>
<dbReference type="PANTHER" id="PTHR16875:SF0">
    <property type="entry name" value="SELENOPROTEIN K"/>
    <property type="match status" value="1"/>
</dbReference>
<reference evidence="9" key="1">
    <citation type="journal article" date="2014" name="Science">
        <title>Ancient hybridizations among the ancestral genomes of bread wheat.</title>
        <authorList>
            <consortium name="International Wheat Genome Sequencing Consortium,"/>
            <person name="Marcussen T."/>
            <person name="Sandve S.R."/>
            <person name="Heier L."/>
            <person name="Spannagl M."/>
            <person name="Pfeifer M."/>
            <person name="Jakobsen K.S."/>
            <person name="Wulff B.B."/>
            <person name="Steuernagel B."/>
            <person name="Mayer K.F."/>
            <person name="Olsen O.A."/>
        </authorList>
    </citation>
    <scope>NUCLEOTIDE SEQUENCE [LARGE SCALE GENOMIC DNA]</scope>
    <source>
        <strain evidence="9">cv. AL8/78</strain>
    </source>
</reference>
<evidence type="ECO:0000256" key="4">
    <source>
        <dbReference type="ARBA" id="ARBA00022989"/>
    </source>
</evidence>
<accession>A0A453IFZ2</accession>
<dbReference type="Pfam" id="PF10961">
    <property type="entry name" value="SelK_SelG"/>
    <property type="match status" value="1"/>
</dbReference>
<evidence type="ECO:0000313" key="8">
    <source>
        <dbReference type="EnsemblPlants" id="AET4Gv20547900.2"/>
    </source>
</evidence>
<evidence type="ECO:0000313" key="9">
    <source>
        <dbReference type="Proteomes" id="UP000015105"/>
    </source>
</evidence>
<name>A0A453IFZ2_AEGTS</name>
<dbReference type="EnsemblPlants" id="AET4Gv20547900.2">
    <property type="protein sequence ID" value="AET4Gv20547900.2"/>
    <property type="gene ID" value="AET4Gv20547900"/>
</dbReference>
<dbReference type="InterPro" id="IPR024491">
    <property type="entry name" value="Se_SelK/SelG"/>
</dbReference>
<keyword evidence="4 7" id="KW-1133">Transmembrane helix</keyword>
<sequence length="71" mass="8203">PDPGPKFHPKFHRRGRGDPDSASATMAYVERGVVKGKRTIWRLSIILDFFKAIVNFIRMFFLTMFSVSDQN</sequence>
<dbReference type="GO" id="GO:0006816">
    <property type="term" value="P:calcium ion transport"/>
    <property type="evidence" value="ECO:0007669"/>
    <property type="project" value="TreeGrafter"/>
</dbReference>
<reference evidence="9" key="2">
    <citation type="journal article" date="2017" name="Nat. Plants">
        <title>The Aegilops tauschii genome reveals multiple impacts of transposons.</title>
        <authorList>
            <person name="Zhao G."/>
            <person name="Zou C."/>
            <person name="Li K."/>
            <person name="Wang K."/>
            <person name="Li T."/>
            <person name="Gao L."/>
            <person name="Zhang X."/>
            <person name="Wang H."/>
            <person name="Yang Z."/>
            <person name="Liu X."/>
            <person name="Jiang W."/>
            <person name="Mao L."/>
            <person name="Kong X."/>
            <person name="Jiao Y."/>
            <person name="Jia J."/>
        </authorList>
    </citation>
    <scope>NUCLEOTIDE SEQUENCE [LARGE SCALE GENOMIC DNA]</scope>
    <source>
        <strain evidence="9">cv. AL8/78</strain>
    </source>
</reference>
<dbReference type="GO" id="GO:0005794">
    <property type="term" value="C:Golgi apparatus"/>
    <property type="evidence" value="ECO:0007669"/>
    <property type="project" value="TreeGrafter"/>
</dbReference>
<dbReference type="AlphaFoldDB" id="A0A453IFZ2"/>
<evidence type="ECO:0000256" key="2">
    <source>
        <dbReference type="ARBA" id="ARBA00022692"/>
    </source>
</evidence>
<feature type="region of interest" description="Disordered" evidence="6">
    <location>
        <begin position="1"/>
        <end position="22"/>
    </location>
</feature>
<organism evidence="8 9">
    <name type="scientific">Aegilops tauschii subsp. strangulata</name>
    <name type="common">Goatgrass</name>
    <dbReference type="NCBI Taxonomy" id="200361"/>
    <lineage>
        <taxon>Eukaryota</taxon>
        <taxon>Viridiplantae</taxon>
        <taxon>Streptophyta</taxon>
        <taxon>Embryophyta</taxon>
        <taxon>Tracheophyta</taxon>
        <taxon>Spermatophyta</taxon>
        <taxon>Magnoliopsida</taxon>
        <taxon>Liliopsida</taxon>
        <taxon>Poales</taxon>
        <taxon>Poaceae</taxon>
        <taxon>BOP clade</taxon>
        <taxon>Pooideae</taxon>
        <taxon>Triticodae</taxon>
        <taxon>Triticeae</taxon>
        <taxon>Triticinae</taxon>
        <taxon>Aegilops</taxon>
    </lineage>
</organism>
<reference evidence="8" key="3">
    <citation type="journal article" date="2017" name="Nature">
        <title>Genome sequence of the progenitor of the wheat D genome Aegilops tauschii.</title>
        <authorList>
            <person name="Luo M.C."/>
            <person name="Gu Y.Q."/>
            <person name="Puiu D."/>
            <person name="Wang H."/>
            <person name="Twardziok S.O."/>
            <person name="Deal K.R."/>
            <person name="Huo N."/>
            <person name="Zhu T."/>
            <person name="Wang L."/>
            <person name="Wang Y."/>
            <person name="McGuire P.E."/>
            <person name="Liu S."/>
            <person name="Long H."/>
            <person name="Ramasamy R.K."/>
            <person name="Rodriguez J.C."/>
            <person name="Van S.L."/>
            <person name="Yuan L."/>
            <person name="Wang Z."/>
            <person name="Xia Z."/>
            <person name="Xiao L."/>
            <person name="Anderson O.D."/>
            <person name="Ouyang S."/>
            <person name="Liang Y."/>
            <person name="Zimin A.V."/>
            <person name="Pertea G."/>
            <person name="Qi P."/>
            <person name="Bennetzen J.L."/>
            <person name="Dai X."/>
            <person name="Dawson M.W."/>
            <person name="Muller H.G."/>
            <person name="Kugler K."/>
            <person name="Rivarola-Duarte L."/>
            <person name="Spannagl M."/>
            <person name="Mayer K.F.X."/>
            <person name="Lu F.H."/>
            <person name="Bevan M.W."/>
            <person name="Leroy P."/>
            <person name="Li P."/>
            <person name="You F.M."/>
            <person name="Sun Q."/>
            <person name="Liu Z."/>
            <person name="Lyons E."/>
            <person name="Wicker T."/>
            <person name="Salzberg S.L."/>
            <person name="Devos K.M."/>
            <person name="Dvorak J."/>
        </authorList>
    </citation>
    <scope>NUCLEOTIDE SEQUENCE [LARGE SCALE GENOMIC DNA]</scope>
    <source>
        <strain evidence="8">cv. AL8/78</strain>
    </source>
</reference>
<keyword evidence="3" id="KW-0712">Selenocysteine</keyword>
<reference evidence="8" key="4">
    <citation type="submission" date="2019-03" db="UniProtKB">
        <authorList>
            <consortium name="EnsemblPlants"/>
        </authorList>
    </citation>
    <scope>IDENTIFICATION</scope>
</reference>
<keyword evidence="2 7" id="KW-0812">Transmembrane</keyword>
<proteinExistence type="predicted"/>
<dbReference type="PANTHER" id="PTHR16875">
    <property type="entry name" value="SELENOPROTEIN K"/>
    <property type="match status" value="1"/>
</dbReference>
<feature type="transmembrane region" description="Helical" evidence="7">
    <location>
        <begin position="45"/>
        <end position="67"/>
    </location>
</feature>
<evidence type="ECO:0000256" key="3">
    <source>
        <dbReference type="ARBA" id="ARBA00022933"/>
    </source>
</evidence>